<dbReference type="InterPro" id="IPR019362">
    <property type="entry name" value="MMADHC"/>
</dbReference>
<reference evidence="1 2" key="1">
    <citation type="submission" date="2020-08" db="EMBL/GenBank/DDBJ databases">
        <authorList>
            <person name="Hejnol A."/>
        </authorList>
    </citation>
    <scope>NUCLEOTIDE SEQUENCE [LARGE SCALE GENOMIC DNA]</scope>
</reference>
<comment type="caution">
    <text evidence="1">The sequence shown here is derived from an EMBL/GenBank/DDBJ whole genome shotgun (WGS) entry which is preliminary data.</text>
</comment>
<dbReference type="GO" id="GO:0005739">
    <property type="term" value="C:mitochondrion"/>
    <property type="evidence" value="ECO:0007669"/>
    <property type="project" value="TreeGrafter"/>
</dbReference>
<accession>A0A7I8W7N0</accession>
<dbReference type="AlphaFoldDB" id="A0A7I8W7N0"/>
<dbReference type="EMBL" id="CAJFCJ010000019">
    <property type="protein sequence ID" value="CAD5122874.1"/>
    <property type="molecule type" value="Genomic_DNA"/>
</dbReference>
<proteinExistence type="predicted"/>
<dbReference type="Pfam" id="PF10229">
    <property type="entry name" value="MMADHC"/>
    <property type="match status" value="1"/>
</dbReference>
<gene>
    <name evidence="1" type="ORF">DGYR_LOCUS10620</name>
</gene>
<dbReference type="GO" id="GO:0009235">
    <property type="term" value="P:cobalamin metabolic process"/>
    <property type="evidence" value="ECO:0007669"/>
    <property type="project" value="InterPro"/>
</dbReference>
<dbReference type="Proteomes" id="UP000549394">
    <property type="component" value="Unassembled WGS sequence"/>
</dbReference>
<keyword evidence="2" id="KW-1185">Reference proteome</keyword>
<dbReference type="PANTHER" id="PTHR13192:SF3">
    <property type="entry name" value="COBALAMIN TRAFFICKING PROTEIN CBLD"/>
    <property type="match status" value="1"/>
</dbReference>
<evidence type="ECO:0000313" key="1">
    <source>
        <dbReference type="EMBL" id="CAD5122874.1"/>
    </source>
</evidence>
<dbReference type="OrthoDB" id="10263782at2759"/>
<sequence>MASRIFKSAKCYGRNWSALTSHFRRFCNTNQEGTPVYIPTKQPVVIDRYGEFPVGRYVGSWPDFPLQSLSSEAAADWPDVQLGILQSPSDHKFPFPGFVGPNVKIPSSISLNNILTEEEVNGLFPTQFDKHDSVIANLQAEMESKNLRPVECVANTSNSRIMKELQPLFPDRKLPEDITVITMSQKTDNDMTTWNNSVEEEREQLLESFIEGAQDICRALESSGYWADFIDPASGKPVRIIYKVLQL</sequence>
<dbReference type="PANTHER" id="PTHR13192">
    <property type="entry name" value="MY011 PROTEIN"/>
    <property type="match status" value="1"/>
</dbReference>
<organism evidence="1 2">
    <name type="scientific">Dimorphilus gyrociliatus</name>
    <dbReference type="NCBI Taxonomy" id="2664684"/>
    <lineage>
        <taxon>Eukaryota</taxon>
        <taxon>Metazoa</taxon>
        <taxon>Spiralia</taxon>
        <taxon>Lophotrochozoa</taxon>
        <taxon>Annelida</taxon>
        <taxon>Polychaeta</taxon>
        <taxon>Polychaeta incertae sedis</taxon>
        <taxon>Dinophilidae</taxon>
        <taxon>Dimorphilus</taxon>
    </lineage>
</organism>
<evidence type="ECO:0000313" key="2">
    <source>
        <dbReference type="Proteomes" id="UP000549394"/>
    </source>
</evidence>
<protein>
    <submittedName>
        <fullName evidence="1">DgyrCDS11275</fullName>
    </submittedName>
</protein>
<name>A0A7I8W7N0_9ANNE</name>